<evidence type="ECO:0000313" key="3">
    <source>
        <dbReference type="Proteomes" id="UP000515123"/>
    </source>
</evidence>
<dbReference type="Proteomes" id="UP000515123">
    <property type="component" value="Linkage group 22"/>
</dbReference>
<evidence type="ECO:0000313" key="4">
    <source>
        <dbReference type="RefSeq" id="XP_020113380.1"/>
    </source>
</evidence>
<dbReference type="InterPro" id="IPR011542">
    <property type="entry name" value="SUF_FeS_clus_asmbl_SufD"/>
</dbReference>
<dbReference type="Gramene" id="Aco009283.1.mrna1">
    <property type="protein sequence ID" value="Aco009283.1.mrna1"/>
    <property type="gene ID" value="Aco009283.1.path1"/>
</dbReference>
<accession>A0A6P5H7V2</accession>
<dbReference type="AlphaFoldDB" id="A0A6P5H7V2"/>
<organism evidence="3 4">
    <name type="scientific">Ananas comosus</name>
    <name type="common">Pineapple</name>
    <name type="synonym">Ananas ananas</name>
    <dbReference type="NCBI Taxonomy" id="4615"/>
    <lineage>
        <taxon>Eukaryota</taxon>
        <taxon>Viridiplantae</taxon>
        <taxon>Streptophyta</taxon>
        <taxon>Embryophyta</taxon>
        <taxon>Tracheophyta</taxon>
        <taxon>Spermatophyta</taxon>
        <taxon>Magnoliopsida</taxon>
        <taxon>Liliopsida</taxon>
        <taxon>Poales</taxon>
        <taxon>Bromeliaceae</taxon>
        <taxon>Bromelioideae</taxon>
        <taxon>Ananas</taxon>
    </lineage>
</organism>
<gene>
    <name evidence="4" type="primary">LOC109727629</name>
</gene>
<dbReference type="GO" id="GO:0016226">
    <property type="term" value="P:iron-sulfur cluster assembly"/>
    <property type="evidence" value="ECO:0007669"/>
    <property type="project" value="InterPro"/>
</dbReference>
<dbReference type="NCBIfam" id="TIGR01981">
    <property type="entry name" value="sufD"/>
    <property type="match status" value="1"/>
</dbReference>
<dbReference type="InterPro" id="IPR000825">
    <property type="entry name" value="SUF_FeS_clus_asmbl_SufBD_core"/>
</dbReference>
<dbReference type="PANTHER" id="PTHR43575:SF1">
    <property type="entry name" value="PROTEIN ABCI7, CHLOROPLASTIC"/>
    <property type="match status" value="1"/>
</dbReference>
<dbReference type="Pfam" id="PF19295">
    <property type="entry name" value="SufBD_N"/>
    <property type="match status" value="1"/>
</dbReference>
<keyword evidence="3" id="KW-1185">Reference proteome</keyword>
<dbReference type="SUPFAM" id="SSF101960">
    <property type="entry name" value="Stabilizer of iron transporter SufD"/>
    <property type="match status" value="1"/>
</dbReference>
<dbReference type="InterPro" id="IPR045595">
    <property type="entry name" value="SufBD_N"/>
</dbReference>
<name>A0A6P5H7V2_ANACO</name>
<evidence type="ECO:0000259" key="2">
    <source>
        <dbReference type="Pfam" id="PF19295"/>
    </source>
</evidence>
<sequence>MSCCGSTSSPFLPLPLRLPRSHAQTLTLTPPRRVRPFSSSLSAAPSVSDPFVLEIAEKLEDSLSSSPIQSLPPLQTLRESSSRSLLSTPWPTRKSDPFRFTDISYLRKYPLVPTQTPAIPSSPIDSPFSNLLVIVDGVLAPSLSRLSALPDGVFVGSIGNAPAGALYDRIQSVLASGSEFEKDLFWDLNSVGALDVAVIYVPLRVRMLEPIHVQFGYSGGAGEGEEIMAMSNPRVLVVAEEGAEVALVEEHFGVDGGEEKCYWANPVMEIVVEDGAKVSHSYVQRQPIKAAHVKWTVARQKSSSTYNLVEVNTGAKLSRHNLHIQQLGPDTVTELSSFHLSSRNKQIHDLHSRLVLDHPRGYSRQLHKCIVCESEAHAIFDGNIKVNRFAQNTDAGQQAKCLLLAPQALVHVKPNLQIVADDVKCSHGAAISDLEDQQLFYFRARGVDLKTARDALIFSFGAEVVRQIPFKPIQEKVANEVKELFTSL</sequence>
<protein>
    <submittedName>
        <fullName evidence="4">Protein ABCI7, chloroplastic</fullName>
    </submittedName>
</protein>
<dbReference type="InterPro" id="IPR055346">
    <property type="entry name" value="Fe-S_cluster_assembly_SufBD"/>
</dbReference>
<feature type="domain" description="SUF system FeS cluster assembly SufBD N-terminal" evidence="2">
    <location>
        <begin position="70"/>
        <end position="213"/>
    </location>
</feature>
<reference evidence="3" key="1">
    <citation type="journal article" date="2015" name="Nat. Genet.">
        <title>The pineapple genome and the evolution of CAM photosynthesis.</title>
        <authorList>
            <person name="Ming R."/>
            <person name="VanBuren R."/>
            <person name="Wai C.M."/>
            <person name="Tang H."/>
            <person name="Schatz M.C."/>
            <person name="Bowers J.E."/>
            <person name="Lyons E."/>
            <person name="Wang M.L."/>
            <person name="Chen J."/>
            <person name="Biggers E."/>
            <person name="Zhang J."/>
            <person name="Huang L."/>
            <person name="Zhang L."/>
            <person name="Miao W."/>
            <person name="Zhang J."/>
            <person name="Ye Z."/>
            <person name="Miao C."/>
            <person name="Lin Z."/>
            <person name="Wang H."/>
            <person name="Zhou H."/>
            <person name="Yim W.C."/>
            <person name="Priest H.D."/>
            <person name="Zheng C."/>
            <person name="Woodhouse M."/>
            <person name="Edger P.P."/>
            <person name="Guyot R."/>
            <person name="Guo H.B."/>
            <person name="Guo H."/>
            <person name="Zheng G."/>
            <person name="Singh R."/>
            <person name="Sharma A."/>
            <person name="Min X."/>
            <person name="Zheng Y."/>
            <person name="Lee H."/>
            <person name="Gurtowski J."/>
            <person name="Sedlazeck F.J."/>
            <person name="Harkess A."/>
            <person name="McKain M.R."/>
            <person name="Liao Z."/>
            <person name="Fang J."/>
            <person name="Liu J."/>
            <person name="Zhang X."/>
            <person name="Zhang Q."/>
            <person name="Hu W."/>
            <person name="Qin Y."/>
            <person name="Wang K."/>
            <person name="Chen L.Y."/>
            <person name="Shirley N."/>
            <person name="Lin Y.R."/>
            <person name="Liu L.Y."/>
            <person name="Hernandez A.G."/>
            <person name="Wright C.L."/>
            <person name="Bulone V."/>
            <person name="Tuskan G.A."/>
            <person name="Heath K."/>
            <person name="Zee F."/>
            <person name="Moore P.H."/>
            <person name="Sunkar R."/>
            <person name="Leebens-Mack J.H."/>
            <person name="Mockler T."/>
            <person name="Bennetzen J.L."/>
            <person name="Freeling M."/>
            <person name="Sankoff D."/>
            <person name="Paterson A.H."/>
            <person name="Zhu X."/>
            <person name="Yang X."/>
            <person name="Smith J.A."/>
            <person name="Cushman J.C."/>
            <person name="Paull R.E."/>
            <person name="Yu Q."/>
        </authorList>
    </citation>
    <scope>NUCLEOTIDE SEQUENCE [LARGE SCALE GENOMIC DNA]</scope>
    <source>
        <strain evidence="3">cv. F153</strain>
    </source>
</reference>
<dbReference type="InterPro" id="IPR037284">
    <property type="entry name" value="SUF_FeS_clus_asmbl_SufBD_sf"/>
</dbReference>
<dbReference type="OrthoDB" id="2510at2759"/>
<dbReference type="GeneID" id="109727629"/>
<feature type="domain" description="SUF system FeS cluster assembly SufBD core" evidence="1">
    <location>
        <begin position="229"/>
        <end position="460"/>
    </location>
</feature>
<dbReference type="Pfam" id="PF01458">
    <property type="entry name" value="SUFBD_core"/>
    <property type="match status" value="1"/>
</dbReference>
<dbReference type="RefSeq" id="XP_020113380.1">
    <property type="nucleotide sequence ID" value="XM_020257791.1"/>
</dbReference>
<proteinExistence type="predicted"/>
<evidence type="ECO:0000259" key="1">
    <source>
        <dbReference type="Pfam" id="PF01458"/>
    </source>
</evidence>
<dbReference type="PANTHER" id="PTHR43575">
    <property type="entry name" value="PROTEIN ABCI7, CHLOROPLASTIC"/>
    <property type="match status" value="1"/>
</dbReference>
<reference evidence="4" key="2">
    <citation type="submission" date="2025-08" db="UniProtKB">
        <authorList>
            <consortium name="RefSeq"/>
        </authorList>
    </citation>
    <scope>IDENTIFICATION</scope>
    <source>
        <tissue evidence="4">Leaf</tissue>
    </source>
</reference>